<dbReference type="RefSeq" id="WP_213420966.1">
    <property type="nucleotide sequence ID" value="NZ_JAHBND010000435.1"/>
</dbReference>
<dbReference type="Pfam" id="PF05717">
    <property type="entry name" value="TnpB_IS66"/>
    <property type="match status" value="1"/>
</dbReference>
<gene>
    <name evidence="1" type="primary">tnpB</name>
    <name evidence="1" type="ORF">KIN13_08780</name>
</gene>
<evidence type="ECO:0000313" key="1">
    <source>
        <dbReference type="EMBL" id="MBS7673519.1"/>
    </source>
</evidence>
<organism evidence="1 2">
    <name type="scientific">Vibrio cholerae</name>
    <dbReference type="NCBI Taxonomy" id="666"/>
    <lineage>
        <taxon>Bacteria</taxon>
        <taxon>Pseudomonadati</taxon>
        <taxon>Pseudomonadota</taxon>
        <taxon>Gammaproteobacteria</taxon>
        <taxon>Vibrionales</taxon>
        <taxon>Vibrionaceae</taxon>
        <taxon>Vibrio</taxon>
    </lineage>
</organism>
<sequence>MIGLDSQARIWLCTEPTDMRKSFRGLSALVRNQLKQDPLSG</sequence>
<dbReference type="InterPro" id="IPR008878">
    <property type="entry name" value="Transposase_IS66_Orf2"/>
</dbReference>
<feature type="non-terminal residue" evidence="1">
    <location>
        <position position="41"/>
    </location>
</feature>
<proteinExistence type="predicted"/>
<accession>A0AAW4KPN4</accession>
<reference evidence="1" key="2">
    <citation type="submission" date="2023-08" db="EMBL/GenBank/DDBJ databases">
        <title>Vibrio cholerae Outbreaks in Tanzania Exemplify Founder Flush: Simultaneous Increases in Population Size and Genetic Diversity.</title>
        <authorList>
            <person name="Debes A.K."/>
            <person name="Mohammed A."/>
            <person name="Maseke I."/>
            <person name="Almeida M."/>
            <person name="Li S."/>
            <person name="Matimba H."/>
            <person name="Joachim A."/>
            <person name="Mizinduko M."/>
            <person name="Nyanga S."/>
            <person name="Kelly M."/>
            <person name="Kachwamba Y."/>
            <person name="Schaffer A.M."/>
            <person name="Nyanga A.S."/>
            <person name="Mghamba J."/>
            <person name="Mosha F.S."/>
            <person name="Sack D.A."/>
            <person name="Stine O.C."/>
        </authorList>
    </citation>
    <scope>NUCLEOTIDE SEQUENCE</scope>
    <source>
        <strain evidence="1">TDS0091212</strain>
    </source>
</reference>
<reference evidence="1" key="1">
    <citation type="submission" date="2021-05" db="EMBL/GenBank/DDBJ databases">
        <authorList>
            <person name="Stine C."/>
        </authorList>
    </citation>
    <scope>NUCLEOTIDE SEQUENCE</scope>
    <source>
        <strain evidence="1">TDS0091212</strain>
    </source>
</reference>
<dbReference type="AlphaFoldDB" id="A0AAW4KPN4"/>
<name>A0AAW4KPN4_VIBCL</name>
<protein>
    <submittedName>
        <fullName evidence="1">IS66 family insertion sequence element accessory protein TnpB</fullName>
    </submittedName>
</protein>
<dbReference type="EMBL" id="JAHBND010000435">
    <property type="protein sequence ID" value="MBS7673519.1"/>
    <property type="molecule type" value="Genomic_DNA"/>
</dbReference>
<evidence type="ECO:0000313" key="2">
    <source>
        <dbReference type="Proteomes" id="UP001196338"/>
    </source>
</evidence>
<dbReference type="Proteomes" id="UP001196338">
    <property type="component" value="Unassembled WGS sequence"/>
</dbReference>
<comment type="caution">
    <text evidence="1">The sequence shown here is derived from an EMBL/GenBank/DDBJ whole genome shotgun (WGS) entry which is preliminary data.</text>
</comment>